<accession>A0A835PFT1</accession>
<dbReference type="InterPro" id="IPR010605">
    <property type="entry name" value="DUF1191"/>
</dbReference>
<dbReference type="EMBL" id="JADCNL010000175">
    <property type="protein sequence ID" value="KAG0449577.1"/>
    <property type="molecule type" value="Genomic_DNA"/>
</dbReference>
<reference evidence="1 2" key="1">
    <citation type="journal article" date="2020" name="Nat. Food">
        <title>A phased Vanilla planifolia genome enables genetic improvement of flavour and production.</title>
        <authorList>
            <person name="Hasing T."/>
            <person name="Tang H."/>
            <person name="Brym M."/>
            <person name="Khazi F."/>
            <person name="Huang T."/>
            <person name="Chambers A.H."/>
        </authorList>
    </citation>
    <scope>NUCLEOTIDE SEQUENCE [LARGE SCALE GENOMIC DNA]</scope>
    <source>
        <tissue evidence="1">Leaf</tissue>
    </source>
</reference>
<dbReference type="AlphaFoldDB" id="A0A835PFT1"/>
<proteinExistence type="predicted"/>
<dbReference type="Pfam" id="PF06697">
    <property type="entry name" value="DUF1191"/>
    <property type="match status" value="1"/>
</dbReference>
<sequence length="79" mass="8642">SSAPSTKKSRRRLIDGVIRDAAFRSYPQHYKTGVPYEVALPPTSPLPAHAVRFRAGRLGKTASLSRSFAFPLASSPTRM</sequence>
<evidence type="ECO:0000313" key="2">
    <source>
        <dbReference type="Proteomes" id="UP000636800"/>
    </source>
</evidence>
<name>A0A835PFT1_VANPL</name>
<dbReference type="Proteomes" id="UP000636800">
    <property type="component" value="Unassembled WGS sequence"/>
</dbReference>
<comment type="caution">
    <text evidence="1">The sequence shown here is derived from an EMBL/GenBank/DDBJ whole genome shotgun (WGS) entry which is preliminary data.</text>
</comment>
<keyword evidence="2" id="KW-1185">Reference proteome</keyword>
<gene>
    <name evidence="1" type="ORF">HPP92_027308</name>
</gene>
<evidence type="ECO:0000313" key="1">
    <source>
        <dbReference type="EMBL" id="KAG0449577.1"/>
    </source>
</evidence>
<protein>
    <submittedName>
        <fullName evidence="1">Uncharacterized protein</fullName>
    </submittedName>
</protein>
<organism evidence="1 2">
    <name type="scientific">Vanilla planifolia</name>
    <name type="common">Vanilla</name>
    <dbReference type="NCBI Taxonomy" id="51239"/>
    <lineage>
        <taxon>Eukaryota</taxon>
        <taxon>Viridiplantae</taxon>
        <taxon>Streptophyta</taxon>
        <taxon>Embryophyta</taxon>
        <taxon>Tracheophyta</taxon>
        <taxon>Spermatophyta</taxon>
        <taxon>Magnoliopsida</taxon>
        <taxon>Liliopsida</taxon>
        <taxon>Asparagales</taxon>
        <taxon>Orchidaceae</taxon>
        <taxon>Vanilloideae</taxon>
        <taxon>Vanilleae</taxon>
        <taxon>Vanilla</taxon>
    </lineage>
</organism>
<dbReference type="OrthoDB" id="498590at2759"/>
<feature type="non-terminal residue" evidence="1">
    <location>
        <position position="1"/>
    </location>
</feature>